<feature type="transmembrane region" description="Helical" evidence="6">
    <location>
        <begin position="446"/>
        <end position="467"/>
    </location>
</feature>
<organism evidence="7 8">
    <name type="scientific">Archangium minus</name>
    <dbReference type="NCBI Taxonomy" id="83450"/>
    <lineage>
        <taxon>Bacteria</taxon>
        <taxon>Pseudomonadati</taxon>
        <taxon>Myxococcota</taxon>
        <taxon>Myxococcia</taxon>
        <taxon>Myxococcales</taxon>
        <taxon>Cystobacterineae</taxon>
        <taxon>Archangiaceae</taxon>
        <taxon>Archangium</taxon>
    </lineage>
</organism>
<feature type="transmembrane region" description="Helical" evidence="6">
    <location>
        <begin position="533"/>
        <end position="558"/>
    </location>
</feature>
<keyword evidence="5 6" id="KW-0472">Membrane</keyword>
<protein>
    <submittedName>
        <fullName evidence="7">Peptide transporter</fullName>
    </submittedName>
</protein>
<name>A0ABY9WYX8_9BACT</name>
<accession>A0ABY9WYX8</accession>
<gene>
    <name evidence="7" type="ORF">F0U60_32625</name>
</gene>
<dbReference type="InterPro" id="IPR045035">
    <property type="entry name" value="YSL-like"/>
</dbReference>
<keyword evidence="3 6" id="KW-0812">Transmembrane</keyword>
<evidence type="ECO:0000256" key="2">
    <source>
        <dbReference type="ARBA" id="ARBA00022448"/>
    </source>
</evidence>
<feature type="transmembrane region" description="Helical" evidence="6">
    <location>
        <begin position="284"/>
        <end position="306"/>
    </location>
</feature>
<proteinExistence type="predicted"/>
<feature type="transmembrane region" description="Helical" evidence="6">
    <location>
        <begin position="504"/>
        <end position="521"/>
    </location>
</feature>
<feature type="transmembrane region" description="Helical" evidence="6">
    <location>
        <begin position="578"/>
        <end position="598"/>
    </location>
</feature>
<sequence>MSKGWVSHSEEASAPVSEVLTAAPSPFTSALRVNQAELTTRALLSGGTIGALLAITNVHMGLKTGMWETGSIVATLLTFSCMSTLVSRRSNAPTALETHLAQTLAVSVGALPSAAGLLGAIPALALLGVRPSGGWVALWGVGLGTLGVLIAYLLRRRLLEHERLPFPTGIATAELISTLNTPTPTHRGRARALWGTGLGTMLFTWLRDAGGVFPSVWLLPGQWRGIPLEKLLLGVGWNPMMLGIGMMLGVQGGLGLLLGTLVAWGGLAPWLVHEGRVNQVEFRALVAWLTWPGVGLMVGAAISSLVPLVSTLPKVLGDVWWLGRGAVGWEATAAQRVGRAVLPTALLALVAGGLALGMHPLQLLLSLLLVLPLCLVCAHSAGQTDIHPISPMGQLTQVAFGLVSPGQAALNVAAGSVVSGAAAPTGLSLCSLQAGRLLGATPSRQLLVQLLGLVLGAAVSLPAYSLLVTAHGLGTPELPVPTAHQFKTVAEFASKGLDGLPPRALLALGLGFGTGVLLSMATRGRLARLLPSATAMGVGFILPAHYAVTIALGAFLAAGVRRRWPTTSSHVQAVGTGAIMGESLVGLLVAALLALGLISSPG</sequence>
<keyword evidence="4 6" id="KW-1133">Transmembrane helix</keyword>
<dbReference type="Pfam" id="PF03169">
    <property type="entry name" value="OPT"/>
    <property type="match status" value="1"/>
</dbReference>
<feature type="transmembrane region" description="Helical" evidence="6">
    <location>
        <begin position="363"/>
        <end position="382"/>
    </location>
</feature>
<evidence type="ECO:0000256" key="3">
    <source>
        <dbReference type="ARBA" id="ARBA00022692"/>
    </source>
</evidence>
<keyword evidence="8" id="KW-1185">Reference proteome</keyword>
<dbReference type="InterPro" id="IPR004813">
    <property type="entry name" value="OPT"/>
</dbReference>
<feature type="transmembrane region" description="Helical" evidence="6">
    <location>
        <begin position="42"/>
        <end position="60"/>
    </location>
</feature>
<evidence type="ECO:0000313" key="8">
    <source>
        <dbReference type="Proteomes" id="UP001611383"/>
    </source>
</evidence>
<feature type="transmembrane region" description="Helical" evidence="6">
    <location>
        <begin position="337"/>
        <end position="356"/>
    </location>
</feature>
<dbReference type="PANTHER" id="PTHR31645">
    <property type="entry name" value="OLIGOPEPTIDE TRANSPORTER YGL114W-RELATED"/>
    <property type="match status" value="1"/>
</dbReference>
<evidence type="ECO:0000256" key="4">
    <source>
        <dbReference type="ARBA" id="ARBA00022989"/>
    </source>
</evidence>
<evidence type="ECO:0000313" key="7">
    <source>
        <dbReference type="EMBL" id="WNG48343.1"/>
    </source>
</evidence>
<evidence type="ECO:0000256" key="6">
    <source>
        <dbReference type="SAM" id="Phobius"/>
    </source>
</evidence>
<dbReference type="PANTHER" id="PTHR31645:SF0">
    <property type="entry name" value="OLIGOPEPTIDE TRANSPORTER YGL114W-RELATED"/>
    <property type="match status" value="1"/>
</dbReference>
<comment type="subcellular location">
    <subcellularLocation>
        <location evidence="1">Membrane</location>
        <topology evidence="1">Multi-pass membrane protein</topology>
    </subcellularLocation>
</comment>
<reference evidence="7 8" key="1">
    <citation type="submission" date="2019-08" db="EMBL/GenBank/DDBJ databases">
        <title>Archangium and Cystobacter genomes.</title>
        <authorList>
            <person name="Chen I.-C.K."/>
            <person name="Wielgoss S."/>
        </authorList>
    </citation>
    <scope>NUCLEOTIDE SEQUENCE [LARGE SCALE GENOMIC DNA]</scope>
    <source>
        <strain evidence="7 8">Cbm 6</strain>
    </source>
</reference>
<dbReference type="EMBL" id="CP043494">
    <property type="protein sequence ID" value="WNG48343.1"/>
    <property type="molecule type" value="Genomic_DNA"/>
</dbReference>
<feature type="transmembrane region" description="Helical" evidence="6">
    <location>
        <begin position="135"/>
        <end position="154"/>
    </location>
</feature>
<keyword evidence="2" id="KW-0813">Transport</keyword>
<feature type="transmembrane region" description="Helical" evidence="6">
    <location>
        <begin position="106"/>
        <end position="129"/>
    </location>
</feature>
<dbReference type="Proteomes" id="UP001611383">
    <property type="component" value="Chromosome"/>
</dbReference>
<evidence type="ECO:0000256" key="5">
    <source>
        <dbReference type="ARBA" id="ARBA00023136"/>
    </source>
</evidence>
<feature type="transmembrane region" description="Helical" evidence="6">
    <location>
        <begin position="254"/>
        <end position="272"/>
    </location>
</feature>
<evidence type="ECO:0000256" key="1">
    <source>
        <dbReference type="ARBA" id="ARBA00004141"/>
    </source>
</evidence>
<feature type="transmembrane region" description="Helical" evidence="6">
    <location>
        <begin position="66"/>
        <end position="86"/>
    </location>
</feature>